<dbReference type="GO" id="GO:0140824">
    <property type="term" value="F:thioredoxin-dependent peroxiredoxin activity"/>
    <property type="evidence" value="ECO:0007669"/>
    <property type="project" value="UniProtKB-EC"/>
</dbReference>
<dbReference type="SUPFAM" id="SSF52833">
    <property type="entry name" value="Thioredoxin-like"/>
    <property type="match status" value="1"/>
</dbReference>
<dbReference type="NCBIfam" id="NF006960">
    <property type="entry name" value="PRK09437.1"/>
    <property type="match status" value="1"/>
</dbReference>
<dbReference type="PANTHER" id="PTHR42801">
    <property type="entry name" value="THIOREDOXIN-DEPENDENT PEROXIDE REDUCTASE"/>
    <property type="match status" value="1"/>
</dbReference>
<keyword evidence="8" id="KW-0676">Redox-active center</keyword>
<accession>A0ABW5BKK2</accession>
<dbReference type="Pfam" id="PF00578">
    <property type="entry name" value="AhpC-TSA"/>
    <property type="match status" value="1"/>
</dbReference>
<evidence type="ECO:0000256" key="8">
    <source>
        <dbReference type="ARBA" id="ARBA00023284"/>
    </source>
</evidence>
<evidence type="ECO:0000256" key="1">
    <source>
        <dbReference type="ARBA" id="ARBA00003330"/>
    </source>
</evidence>
<comment type="subunit">
    <text evidence="2">Monomer.</text>
</comment>
<gene>
    <name evidence="14" type="primary">bcp</name>
    <name evidence="14" type="ORF">ACFSKO_11165</name>
</gene>
<evidence type="ECO:0000313" key="15">
    <source>
        <dbReference type="Proteomes" id="UP001597294"/>
    </source>
</evidence>
<keyword evidence="7" id="KW-1015">Disulfide bond</keyword>
<keyword evidence="6 14" id="KW-0560">Oxidoreductase</keyword>
<proteinExistence type="inferred from homology"/>
<keyword evidence="4 14" id="KW-0575">Peroxidase</keyword>
<evidence type="ECO:0000256" key="2">
    <source>
        <dbReference type="ARBA" id="ARBA00011245"/>
    </source>
</evidence>
<comment type="similarity">
    <text evidence="10">Belongs to the peroxiredoxin family. BCP/PrxQ subfamily.</text>
</comment>
<feature type="domain" description="Thioredoxin" evidence="13">
    <location>
        <begin position="3"/>
        <end position="156"/>
    </location>
</feature>
<evidence type="ECO:0000256" key="12">
    <source>
        <dbReference type="ARBA" id="ARBA00049091"/>
    </source>
</evidence>
<dbReference type="EC" id="1.11.1.24" evidence="3"/>
<dbReference type="InterPro" id="IPR036249">
    <property type="entry name" value="Thioredoxin-like_sf"/>
</dbReference>
<protein>
    <recommendedName>
        <fullName evidence="3">thioredoxin-dependent peroxiredoxin</fullName>
        <ecNumber evidence="3">1.11.1.24</ecNumber>
    </recommendedName>
    <alternativeName>
        <fullName evidence="9">Thioredoxin peroxidase</fullName>
    </alternativeName>
    <alternativeName>
        <fullName evidence="11">Thioredoxin-dependent peroxiredoxin Bcp</fullName>
    </alternativeName>
</protein>
<evidence type="ECO:0000256" key="11">
    <source>
        <dbReference type="ARBA" id="ARBA00042639"/>
    </source>
</evidence>
<comment type="caution">
    <text evidence="14">The sequence shown here is derived from an EMBL/GenBank/DDBJ whole genome shotgun (WGS) entry which is preliminary data.</text>
</comment>
<evidence type="ECO:0000256" key="9">
    <source>
        <dbReference type="ARBA" id="ARBA00032824"/>
    </source>
</evidence>
<dbReference type="Gene3D" id="3.40.30.10">
    <property type="entry name" value="Glutaredoxin"/>
    <property type="match status" value="1"/>
</dbReference>
<dbReference type="Proteomes" id="UP001597294">
    <property type="component" value="Unassembled WGS sequence"/>
</dbReference>
<comment type="catalytic activity">
    <reaction evidence="12">
        <text>a hydroperoxide + [thioredoxin]-dithiol = an alcohol + [thioredoxin]-disulfide + H2O</text>
        <dbReference type="Rhea" id="RHEA:62620"/>
        <dbReference type="Rhea" id="RHEA-COMP:10698"/>
        <dbReference type="Rhea" id="RHEA-COMP:10700"/>
        <dbReference type="ChEBI" id="CHEBI:15377"/>
        <dbReference type="ChEBI" id="CHEBI:29950"/>
        <dbReference type="ChEBI" id="CHEBI:30879"/>
        <dbReference type="ChEBI" id="CHEBI:35924"/>
        <dbReference type="ChEBI" id="CHEBI:50058"/>
        <dbReference type="EC" id="1.11.1.24"/>
    </reaction>
</comment>
<evidence type="ECO:0000256" key="7">
    <source>
        <dbReference type="ARBA" id="ARBA00023157"/>
    </source>
</evidence>
<dbReference type="CDD" id="cd03017">
    <property type="entry name" value="PRX_BCP"/>
    <property type="match status" value="1"/>
</dbReference>
<keyword evidence="15" id="KW-1185">Reference proteome</keyword>
<keyword evidence="5" id="KW-0049">Antioxidant</keyword>
<dbReference type="InterPro" id="IPR013766">
    <property type="entry name" value="Thioredoxin_domain"/>
</dbReference>
<reference evidence="15" key="1">
    <citation type="journal article" date="2019" name="Int. J. Syst. Evol. Microbiol.">
        <title>The Global Catalogue of Microorganisms (GCM) 10K type strain sequencing project: providing services to taxonomists for standard genome sequencing and annotation.</title>
        <authorList>
            <consortium name="The Broad Institute Genomics Platform"/>
            <consortium name="The Broad Institute Genome Sequencing Center for Infectious Disease"/>
            <person name="Wu L."/>
            <person name="Ma J."/>
        </authorList>
    </citation>
    <scope>NUCLEOTIDE SEQUENCE [LARGE SCALE GENOMIC DNA]</scope>
    <source>
        <strain evidence="15">CGMCC 4.7192</strain>
    </source>
</reference>
<evidence type="ECO:0000256" key="10">
    <source>
        <dbReference type="ARBA" id="ARBA00038489"/>
    </source>
</evidence>
<name>A0ABW5BKK2_9PROT</name>
<dbReference type="InterPro" id="IPR050924">
    <property type="entry name" value="Peroxiredoxin_BCP/PrxQ"/>
</dbReference>
<dbReference type="InterPro" id="IPR024706">
    <property type="entry name" value="Peroxiredoxin_AhpC-typ"/>
</dbReference>
<evidence type="ECO:0000256" key="6">
    <source>
        <dbReference type="ARBA" id="ARBA00023002"/>
    </source>
</evidence>
<dbReference type="PIRSF" id="PIRSF000239">
    <property type="entry name" value="AHPC"/>
    <property type="match status" value="1"/>
</dbReference>
<comment type="function">
    <text evidence="1">Thiol-specific peroxidase that catalyzes the reduction of hydrogen peroxide and organic hydroperoxides to water and alcohols, respectively. Plays a role in cell protection against oxidative stress by detoxifying peroxides and as sensor of hydrogen peroxide-mediated signaling events.</text>
</comment>
<evidence type="ECO:0000256" key="5">
    <source>
        <dbReference type="ARBA" id="ARBA00022862"/>
    </source>
</evidence>
<dbReference type="EMBL" id="JBHUII010000004">
    <property type="protein sequence ID" value="MFD2206179.1"/>
    <property type="molecule type" value="Genomic_DNA"/>
</dbReference>
<dbReference type="PROSITE" id="PS51352">
    <property type="entry name" value="THIOREDOXIN_2"/>
    <property type="match status" value="1"/>
</dbReference>
<evidence type="ECO:0000259" key="13">
    <source>
        <dbReference type="PROSITE" id="PS51352"/>
    </source>
</evidence>
<evidence type="ECO:0000313" key="14">
    <source>
        <dbReference type="EMBL" id="MFD2206179.1"/>
    </source>
</evidence>
<dbReference type="RefSeq" id="WP_380251504.1">
    <property type="nucleotide sequence ID" value="NZ_JBHUII010000004.1"/>
</dbReference>
<dbReference type="PANTHER" id="PTHR42801:SF4">
    <property type="entry name" value="AHPC_TSA FAMILY PROTEIN"/>
    <property type="match status" value="1"/>
</dbReference>
<evidence type="ECO:0000256" key="4">
    <source>
        <dbReference type="ARBA" id="ARBA00022559"/>
    </source>
</evidence>
<sequence>MTLEIGSPAPDFTAPINGDEELSLSALKGQMVVLYFYPKDSTPGCTTEACEFRDALPDFSKLNAKVIGVSKDSVKRHDNFIAKNELTFDLVADLDGEICEAYGVWVLKKLYGKEYMGIERATYLIDAEGIIQKIWRKVKVKNHVAEVKATLEELCKENTL</sequence>
<organism evidence="14 15">
    <name type="scientific">Kiloniella antarctica</name>
    <dbReference type="NCBI Taxonomy" id="1550907"/>
    <lineage>
        <taxon>Bacteria</taxon>
        <taxon>Pseudomonadati</taxon>
        <taxon>Pseudomonadota</taxon>
        <taxon>Alphaproteobacteria</taxon>
        <taxon>Rhodospirillales</taxon>
        <taxon>Kiloniellaceae</taxon>
        <taxon>Kiloniella</taxon>
    </lineage>
</organism>
<evidence type="ECO:0000256" key="3">
    <source>
        <dbReference type="ARBA" id="ARBA00013017"/>
    </source>
</evidence>
<dbReference type="InterPro" id="IPR000866">
    <property type="entry name" value="AhpC/TSA"/>
</dbReference>